<keyword evidence="2" id="KW-1185">Reference proteome</keyword>
<evidence type="ECO:0000313" key="2">
    <source>
        <dbReference type="Proteomes" id="UP000219452"/>
    </source>
</evidence>
<sequence>MKHYFLLLIGLLVSGLLNAQTPIGRNSIRFGVDLTTLDGPDDVGPRYVGRLAHHFRNDRVLIAAELGYMRVSSINLPFNDVVPDPDRRDRFTTDVTLLVDLLRHPRHALRLGVGFSAWYRRDDIYRGGAALFSPNRLQAVAINRQIDHALNTGGHVATEYEWLFDPRWSVDARLRMANFKDTGMSFMLGTGISHRF</sequence>
<dbReference type="AlphaFoldDB" id="A0A286FHU5"/>
<organism evidence="1 2">
    <name type="scientific">Spirosoma fluviale</name>
    <dbReference type="NCBI Taxonomy" id="1597977"/>
    <lineage>
        <taxon>Bacteria</taxon>
        <taxon>Pseudomonadati</taxon>
        <taxon>Bacteroidota</taxon>
        <taxon>Cytophagia</taxon>
        <taxon>Cytophagales</taxon>
        <taxon>Cytophagaceae</taxon>
        <taxon>Spirosoma</taxon>
    </lineage>
</organism>
<evidence type="ECO:0008006" key="3">
    <source>
        <dbReference type="Google" id="ProtNLM"/>
    </source>
</evidence>
<dbReference type="EMBL" id="OCNH01000001">
    <property type="protein sequence ID" value="SOD82792.1"/>
    <property type="molecule type" value="Genomic_DNA"/>
</dbReference>
<reference evidence="2" key="1">
    <citation type="submission" date="2017-09" db="EMBL/GenBank/DDBJ databases">
        <authorList>
            <person name="Varghese N."/>
            <person name="Submissions S."/>
        </authorList>
    </citation>
    <scope>NUCLEOTIDE SEQUENCE [LARGE SCALE GENOMIC DNA]</scope>
    <source>
        <strain evidence="2">DSM 29961</strain>
    </source>
</reference>
<dbReference type="OrthoDB" id="954358at2"/>
<gene>
    <name evidence="1" type="ORF">SAMN06269250_2259</name>
</gene>
<evidence type="ECO:0000313" key="1">
    <source>
        <dbReference type="EMBL" id="SOD82792.1"/>
    </source>
</evidence>
<dbReference type="RefSeq" id="WP_097125793.1">
    <property type="nucleotide sequence ID" value="NZ_OCNH01000001.1"/>
</dbReference>
<dbReference type="Proteomes" id="UP000219452">
    <property type="component" value="Unassembled WGS sequence"/>
</dbReference>
<name>A0A286FHU5_9BACT</name>
<protein>
    <recommendedName>
        <fullName evidence="3">Outer membrane protein beta-barrel domain-containing protein</fullName>
    </recommendedName>
</protein>
<accession>A0A286FHU5</accession>
<proteinExistence type="predicted"/>